<dbReference type="Proteomes" id="UP001218218">
    <property type="component" value="Unassembled WGS sequence"/>
</dbReference>
<dbReference type="PANTHER" id="PTHR43316:SF9">
    <property type="entry name" value="ACID DEHALOGENASE, PUTATIVE (AFU_ORTHOLOGUE AFUA_6G14460)-RELATED"/>
    <property type="match status" value="1"/>
</dbReference>
<dbReference type="Gene3D" id="3.40.50.1000">
    <property type="entry name" value="HAD superfamily/HAD-like"/>
    <property type="match status" value="2"/>
</dbReference>
<sequence length="229" mass="25274">MKVIYFDIYGTLIDKEAGVFEALGSLLSHSAYQFDRNEAVSFYLESELDDVALLLGIEYTEPDSLLLAQSINDWPLVLHAVSCLATLRTIPGLSIAAIADADHDSLLRTPAFAALAPSFDTVFTWDACAAYKPDLAVFSNPLSYYDALGVPRQRTCLVSGSLFMDLEEATLHEAAYPMVTETLEALSTTFGGQYPYRKIFSKATVAVGFRCRVRDDRCDQYYAKDDSAV</sequence>
<dbReference type="GO" id="GO:0016787">
    <property type="term" value="F:hydrolase activity"/>
    <property type="evidence" value="ECO:0007669"/>
    <property type="project" value="UniProtKB-KW"/>
</dbReference>
<evidence type="ECO:0000256" key="1">
    <source>
        <dbReference type="ARBA" id="ARBA00022801"/>
    </source>
</evidence>
<comment type="caution">
    <text evidence="2">The sequence shown here is derived from an EMBL/GenBank/DDBJ whole genome shotgun (WGS) entry which is preliminary data.</text>
</comment>
<dbReference type="InterPro" id="IPR036412">
    <property type="entry name" value="HAD-like_sf"/>
</dbReference>
<dbReference type="SUPFAM" id="SSF56784">
    <property type="entry name" value="HAD-like"/>
    <property type="match status" value="1"/>
</dbReference>
<dbReference type="InterPro" id="IPR023214">
    <property type="entry name" value="HAD_sf"/>
</dbReference>
<evidence type="ECO:0000313" key="3">
    <source>
        <dbReference type="Proteomes" id="UP001218218"/>
    </source>
</evidence>
<keyword evidence="1" id="KW-0378">Hydrolase</keyword>
<protein>
    <submittedName>
        <fullName evidence="2">Uncharacterized protein</fullName>
    </submittedName>
</protein>
<dbReference type="PANTHER" id="PTHR43316">
    <property type="entry name" value="HYDROLASE, HALOACID DELAHOGENASE-RELATED"/>
    <property type="match status" value="1"/>
</dbReference>
<reference evidence="2" key="1">
    <citation type="submission" date="2023-03" db="EMBL/GenBank/DDBJ databases">
        <title>Massive genome expansion in bonnet fungi (Mycena s.s.) driven by repeated elements and novel gene families across ecological guilds.</title>
        <authorList>
            <consortium name="Lawrence Berkeley National Laboratory"/>
            <person name="Harder C.B."/>
            <person name="Miyauchi S."/>
            <person name="Viragh M."/>
            <person name="Kuo A."/>
            <person name="Thoen E."/>
            <person name="Andreopoulos B."/>
            <person name="Lu D."/>
            <person name="Skrede I."/>
            <person name="Drula E."/>
            <person name="Henrissat B."/>
            <person name="Morin E."/>
            <person name="Kohler A."/>
            <person name="Barry K."/>
            <person name="LaButti K."/>
            <person name="Morin E."/>
            <person name="Salamov A."/>
            <person name="Lipzen A."/>
            <person name="Mereny Z."/>
            <person name="Hegedus B."/>
            <person name="Baldrian P."/>
            <person name="Stursova M."/>
            <person name="Weitz H."/>
            <person name="Taylor A."/>
            <person name="Grigoriev I.V."/>
            <person name="Nagy L.G."/>
            <person name="Martin F."/>
            <person name="Kauserud H."/>
        </authorList>
    </citation>
    <scope>NUCLEOTIDE SEQUENCE</scope>
    <source>
        <strain evidence="2">CBHHK002</strain>
    </source>
</reference>
<proteinExistence type="predicted"/>
<evidence type="ECO:0000313" key="2">
    <source>
        <dbReference type="EMBL" id="KAJ7361387.1"/>
    </source>
</evidence>
<accession>A0AAD7F1E2</accession>
<dbReference type="Gene3D" id="1.10.150.750">
    <property type="match status" value="2"/>
</dbReference>
<dbReference type="EMBL" id="JARIHO010000005">
    <property type="protein sequence ID" value="KAJ7361387.1"/>
    <property type="molecule type" value="Genomic_DNA"/>
</dbReference>
<name>A0AAD7F1E2_9AGAR</name>
<dbReference type="InterPro" id="IPR051540">
    <property type="entry name" value="S-2-haloacid_dehalogenase"/>
</dbReference>
<gene>
    <name evidence="2" type="ORF">DFH08DRAFT_951954</name>
</gene>
<dbReference type="AlphaFoldDB" id="A0AAD7F1E2"/>
<organism evidence="2 3">
    <name type="scientific">Mycena albidolilacea</name>
    <dbReference type="NCBI Taxonomy" id="1033008"/>
    <lineage>
        <taxon>Eukaryota</taxon>
        <taxon>Fungi</taxon>
        <taxon>Dikarya</taxon>
        <taxon>Basidiomycota</taxon>
        <taxon>Agaricomycotina</taxon>
        <taxon>Agaricomycetes</taxon>
        <taxon>Agaricomycetidae</taxon>
        <taxon>Agaricales</taxon>
        <taxon>Marasmiineae</taxon>
        <taxon>Mycenaceae</taxon>
        <taxon>Mycena</taxon>
    </lineage>
</organism>
<keyword evidence="3" id="KW-1185">Reference proteome</keyword>